<dbReference type="PANTHER" id="PTHR33678">
    <property type="entry name" value="BLL1576 PROTEIN"/>
    <property type="match status" value="1"/>
</dbReference>
<evidence type="ECO:0000259" key="2">
    <source>
        <dbReference type="Pfam" id="PF03050"/>
    </source>
</evidence>
<accession>A0AB37HSG1</accession>
<reference evidence="3 4" key="1">
    <citation type="submission" date="2020-12" db="EMBL/GenBank/DDBJ databases">
        <title>Taxonomic evaluation of the Bacillus sporothermodurans group of bacteria based on whole genome sequences.</title>
        <authorList>
            <person name="Fiedler G."/>
            <person name="Herbstmann A.-D."/>
            <person name="Doll E."/>
            <person name="Wenning M."/>
            <person name="Brinks E."/>
            <person name="Kabisch J."/>
            <person name="Breitenwieser F."/>
            <person name="Lappann M."/>
            <person name="Boehnlein C."/>
            <person name="Franz C."/>
        </authorList>
    </citation>
    <scope>NUCLEOTIDE SEQUENCE [LARGE SCALE GENOMIC DNA]</scope>
    <source>
        <strain evidence="3 4">DSM 10599</strain>
    </source>
</reference>
<dbReference type="InterPro" id="IPR004291">
    <property type="entry name" value="Transposase_IS66_central"/>
</dbReference>
<evidence type="ECO:0000313" key="3">
    <source>
        <dbReference type="EMBL" id="QQX27583.1"/>
    </source>
</evidence>
<dbReference type="Proteomes" id="UP000595512">
    <property type="component" value="Chromosome"/>
</dbReference>
<gene>
    <name evidence="3" type="ORF">JGZ69_20405</name>
</gene>
<feature type="region of interest" description="Disordered" evidence="1">
    <location>
        <begin position="1"/>
        <end position="23"/>
    </location>
</feature>
<organism evidence="3 4">
    <name type="scientific">Heyndrickxia sporothermodurans</name>
    <dbReference type="NCBI Taxonomy" id="46224"/>
    <lineage>
        <taxon>Bacteria</taxon>
        <taxon>Bacillati</taxon>
        <taxon>Bacillota</taxon>
        <taxon>Bacilli</taxon>
        <taxon>Bacillales</taxon>
        <taxon>Bacillaceae</taxon>
        <taxon>Heyndrickxia</taxon>
    </lineage>
</organism>
<dbReference type="AlphaFoldDB" id="A0AB37HSG1"/>
<dbReference type="EMBL" id="CP066701">
    <property type="protein sequence ID" value="QQX27583.1"/>
    <property type="molecule type" value="Genomic_DNA"/>
</dbReference>
<dbReference type="Pfam" id="PF03050">
    <property type="entry name" value="DDE_Tnp_IS66"/>
    <property type="match status" value="1"/>
</dbReference>
<sequence length="109" mass="11971">MDPAGTSRTRSYQPPQNHISGSTVLEKEGPSIILYDYQETRSGKNAEKFLSGFKGYLQVDGYAGYHKVPNVKLVGCMAHARRKFDEALKVLPSSKRLTSGVANGRSPIL</sequence>
<dbReference type="KEGG" id="hspo:JGZ69_20405"/>
<name>A0AB37HSG1_9BACI</name>
<evidence type="ECO:0000313" key="4">
    <source>
        <dbReference type="Proteomes" id="UP000595512"/>
    </source>
</evidence>
<evidence type="ECO:0000256" key="1">
    <source>
        <dbReference type="SAM" id="MobiDB-lite"/>
    </source>
</evidence>
<dbReference type="InterPro" id="IPR052344">
    <property type="entry name" value="Transposase-related"/>
</dbReference>
<proteinExistence type="predicted"/>
<protein>
    <submittedName>
        <fullName evidence="3">Transposase</fullName>
    </submittedName>
</protein>
<feature type="domain" description="Transposase IS66 central" evidence="2">
    <location>
        <begin position="28"/>
        <end position="93"/>
    </location>
</feature>
<dbReference type="PANTHER" id="PTHR33678:SF1">
    <property type="entry name" value="BLL1576 PROTEIN"/>
    <property type="match status" value="1"/>
</dbReference>